<dbReference type="GO" id="GO:0004315">
    <property type="term" value="F:3-oxoacyl-[acyl-carrier-protein] synthase activity"/>
    <property type="evidence" value="ECO:0007669"/>
    <property type="project" value="UniProtKB-EC"/>
</dbReference>
<feature type="compositionally biased region" description="Basic and acidic residues" evidence="1">
    <location>
        <begin position="35"/>
        <end position="52"/>
    </location>
</feature>
<protein>
    <submittedName>
        <fullName evidence="2">3-oxoacyl-[acyl-carrier-protein] synthase, KASII</fullName>
        <ecNumber evidence="2">2.3.1.179</ecNumber>
    </submittedName>
</protein>
<feature type="compositionally biased region" description="Low complexity" evidence="1">
    <location>
        <begin position="153"/>
        <end position="168"/>
    </location>
</feature>
<feature type="compositionally biased region" description="Low complexity" evidence="1">
    <location>
        <begin position="64"/>
        <end position="75"/>
    </location>
</feature>
<feature type="compositionally biased region" description="Basic residues" evidence="1">
    <location>
        <begin position="76"/>
        <end position="89"/>
    </location>
</feature>
<gene>
    <name evidence="2" type="ORF">AVDCRST_MAG61-2446</name>
</gene>
<feature type="compositionally biased region" description="Basic residues" evidence="1">
    <location>
        <begin position="100"/>
        <end position="112"/>
    </location>
</feature>
<sequence length="168" mass="18529">VPDPCGRHRYRRHHPARRQRLQHVGGTAGRTLRCPPDRGRLGRGPVRADRRPGRGGSRRGARAGRGPPARPFRPAGGHRRPGGVVRRRLRAEGGQPRRPGPARRLHRHRHRWPEHAAGPVGRAEGEGRPSGQPAVHPDADGQRLRRQPQPASGRPGVRPHPGVGLRLQ</sequence>
<keyword evidence="2" id="KW-0012">Acyltransferase</keyword>
<dbReference type="AlphaFoldDB" id="A0A6J4L6K7"/>
<evidence type="ECO:0000256" key="1">
    <source>
        <dbReference type="SAM" id="MobiDB-lite"/>
    </source>
</evidence>
<feature type="non-terminal residue" evidence="2">
    <location>
        <position position="168"/>
    </location>
</feature>
<feature type="compositionally biased region" description="Basic residues" evidence="1">
    <location>
        <begin position="7"/>
        <end position="21"/>
    </location>
</feature>
<accession>A0A6J4L6K7</accession>
<reference evidence="2" key="1">
    <citation type="submission" date="2020-02" db="EMBL/GenBank/DDBJ databases">
        <authorList>
            <person name="Meier V. D."/>
        </authorList>
    </citation>
    <scope>NUCLEOTIDE SEQUENCE</scope>
    <source>
        <strain evidence="2">AVDCRST_MAG61</strain>
    </source>
</reference>
<name>A0A6J4L6K7_9ACTN</name>
<keyword evidence="2" id="KW-0808">Transferase</keyword>
<dbReference type="EC" id="2.3.1.179" evidence="2"/>
<feature type="region of interest" description="Disordered" evidence="1">
    <location>
        <begin position="1"/>
        <end position="168"/>
    </location>
</feature>
<organism evidence="2">
    <name type="scientific">uncultured Friedmanniella sp</name>
    <dbReference type="NCBI Taxonomy" id="335381"/>
    <lineage>
        <taxon>Bacteria</taxon>
        <taxon>Bacillati</taxon>
        <taxon>Actinomycetota</taxon>
        <taxon>Actinomycetes</taxon>
        <taxon>Propionibacteriales</taxon>
        <taxon>Nocardioidaceae</taxon>
        <taxon>Friedmanniella</taxon>
        <taxon>environmental samples</taxon>
    </lineage>
</organism>
<evidence type="ECO:0000313" key="2">
    <source>
        <dbReference type="EMBL" id="CAA9322624.1"/>
    </source>
</evidence>
<proteinExistence type="predicted"/>
<dbReference type="EMBL" id="CADCTT010000302">
    <property type="protein sequence ID" value="CAA9322624.1"/>
    <property type="molecule type" value="Genomic_DNA"/>
</dbReference>
<feature type="non-terminal residue" evidence="2">
    <location>
        <position position="1"/>
    </location>
</feature>